<feature type="DNA-binding region" description="H-T-H motif" evidence="2">
    <location>
        <begin position="47"/>
        <end position="66"/>
    </location>
</feature>
<dbReference type="Proteomes" id="UP001501414">
    <property type="component" value="Unassembled WGS sequence"/>
</dbReference>
<proteinExistence type="predicted"/>
<dbReference type="EMBL" id="BAAAJK010000001">
    <property type="protein sequence ID" value="GAA1379047.1"/>
    <property type="molecule type" value="Genomic_DNA"/>
</dbReference>
<reference evidence="5" key="1">
    <citation type="journal article" date="2019" name="Int. J. Syst. Evol. Microbiol.">
        <title>The Global Catalogue of Microorganisms (GCM) 10K type strain sequencing project: providing services to taxonomists for standard genome sequencing and annotation.</title>
        <authorList>
            <consortium name="The Broad Institute Genomics Platform"/>
            <consortium name="The Broad Institute Genome Sequencing Center for Infectious Disease"/>
            <person name="Wu L."/>
            <person name="Ma J."/>
        </authorList>
    </citation>
    <scope>NUCLEOTIDE SEQUENCE [LARGE SCALE GENOMIC DNA]</scope>
    <source>
        <strain evidence="5">JCM 11896</strain>
    </source>
</reference>
<comment type="caution">
    <text evidence="4">The sequence shown here is derived from an EMBL/GenBank/DDBJ whole genome shotgun (WGS) entry which is preliminary data.</text>
</comment>
<evidence type="ECO:0000313" key="4">
    <source>
        <dbReference type="EMBL" id="GAA1379047.1"/>
    </source>
</evidence>
<dbReference type="PANTHER" id="PTHR30055">
    <property type="entry name" value="HTH-TYPE TRANSCRIPTIONAL REGULATOR RUTR"/>
    <property type="match status" value="1"/>
</dbReference>
<dbReference type="InterPro" id="IPR009057">
    <property type="entry name" value="Homeodomain-like_sf"/>
</dbReference>
<evidence type="ECO:0000256" key="2">
    <source>
        <dbReference type="PROSITE-ProRule" id="PRU00335"/>
    </source>
</evidence>
<evidence type="ECO:0000256" key="1">
    <source>
        <dbReference type="ARBA" id="ARBA00023125"/>
    </source>
</evidence>
<protein>
    <recommendedName>
        <fullName evidence="3">HTH tetR-type domain-containing protein</fullName>
    </recommendedName>
</protein>
<evidence type="ECO:0000259" key="3">
    <source>
        <dbReference type="PROSITE" id="PS50977"/>
    </source>
</evidence>
<keyword evidence="1 2" id="KW-0238">DNA-binding</keyword>
<dbReference type="PROSITE" id="PS50977">
    <property type="entry name" value="HTH_TETR_2"/>
    <property type="match status" value="1"/>
</dbReference>
<dbReference type="Gene3D" id="1.10.357.10">
    <property type="entry name" value="Tetracycline Repressor, domain 2"/>
    <property type="match status" value="1"/>
</dbReference>
<dbReference type="InterPro" id="IPR023772">
    <property type="entry name" value="DNA-bd_HTH_TetR-type_CS"/>
</dbReference>
<dbReference type="InterPro" id="IPR001647">
    <property type="entry name" value="HTH_TetR"/>
</dbReference>
<sequence length="207" mass="23522">MSPAGERASRGSDSKSTLREMQKELTRKLVIDSALRVFSERGYSATTMDDIAEAAQLNRGTIYLHFGNKAEILLTAIKQMTGLRPLHEALDQAADRAELERAFGRMYDFWVEQSAPFWVHVREAAAMDASVNEWLLHLVQTYSQRTQEFLEHRGVETELARARAFLLQNMWVEFIYRIRDGGASLDRTATIVALVDFYEAALRPAGH</sequence>
<feature type="domain" description="HTH tetR-type" evidence="3">
    <location>
        <begin position="24"/>
        <end position="84"/>
    </location>
</feature>
<keyword evidence="5" id="KW-1185">Reference proteome</keyword>
<dbReference type="PRINTS" id="PR00455">
    <property type="entry name" value="HTHTETR"/>
</dbReference>
<dbReference type="Pfam" id="PF00440">
    <property type="entry name" value="TetR_N"/>
    <property type="match status" value="1"/>
</dbReference>
<dbReference type="SUPFAM" id="SSF46689">
    <property type="entry name" value="Homeodomain-like"/>
    <property type="match status" value="1"/>
</dbReference>
<dbReference type="PROSITE" id="PS01081">
    <property type="entry name" value="HTH_TETR_1"/>
    <property type="match status" value="1"/>
</dbReference>
<name>A0ABP4I7A4_9PSEU</name>
<accession>A0ABP4I7A4</accession>
<dbReference type="PANTHER" id="PTHR30055:SF226">
    <property type="entry name" value="HTH-TYPE TRANSCRIPTIONAL REGULATOR PKSA"/>
    <property type="match status" value="1"/>
</dbReference>
<dbReference type="InterPro" id="IPR050109">
    <property type="entry name" value="HTH-type_TetR-like_transc_reg"/>
</dbReference>
<gene>
    <name evidence="4" type="ORF">GCM10009613_01110</name>
</gene>
<organism evidence="4 5">
    <name type="scientific">Pseudonocardia kongjuensis</name>
    <dbReference type="NCBI Taxonomy" id="102227"/>
    <lineage>
        <taxon>Bacteria</taxon>
        <taxon>Bacillati</taxon>
        <taxon>Actinomycetota</taxon>
        <taxon>Actinomycetes</taxon>
        <taxon>Pseudonocardiales</taxon>
        <taxon>Pseudonocardiaceae</taxon>
        <taxon>Pseudonocardia</taxon>
    </lineage>
</organism>
<evidence type="ECO:0000313" key="5">
    <source>
        <dbReference type="Proteomes" id="UP001501414"/>
    </source>
</evidence>